<dbReference type="Pfam" id="PF00501">
    <property type="entry name" value="AMP-binding"/>
    <property type="match status" value="1"/>
</dbReference>
<dbReference type="Pfam" id="PF23562">
    <property type="entry name" value="AMP-binding_C_3"/>
    <property type="match status" value="1"/>
</dbReference>
<evidence type="ECO:0000259" key="3">
    <source>
        <dbReference type="SMART" id="SM00823"/>
    </source>
</evidence>
<dbReference type="Gene3D" id="1.10.1200.10">
    <property type="entry name" value="ACP-like"/>
    <property type="match status" value="1"/>
</dbReference>
<dbReference type="PANTHER" id="PTHR43439:SF2">
    <property type="entry name" value="ENZYME, PUTATIVE (JCVI)-RELATED"/>
    <property type="match status" value="1"/>
</dbReference>
<dbReference type="HOGENOM" id="CLU_002220_1_0_1"/>
<dbReference type="Pfam" id="PF07993">
    <property type="entry name" value="NAD_binding_4"/>
    <property type="match status" value="1"/>
</dbReference>
<gene>
    <name evidence="4" type="primary">nps12</name>
    <name evidence="4" type="ORF">SERLADRAFT_453045</name>
</gene>
<keyword evidence="1" id="KW-0596">Phosphopantetheine</keyword>
<dbReference type="InterPro" id="IPR042099">
    <property type="entry name" value="ANL_N_sf"/>
</dbReference>
<dbReference type="SUPFAM" id="SSF51735">
    <property type="entry name" value="NAD(P)-binding Rossmann-fold domains"/>
    <property type="match status" value="1"/>
</dbReference>
<dbReference type="InterPro" id="IPR000873">
    <property type="entry name" value="AMP-dep_synth/lig_dom"/>
</dbReference>
<dbReference type="InterPro" id="IPR020806">
    <property type="entry name" value="PKS_PP-bd"/>
</dbReference>
<dbReference type="InterPro" id="IPR051414">
    <property type="entry name" value="Adenylate-forming_Reductase"/>
</dbReference>
<keyword evidence="2" id="KW-0597">Phosphoprotein</keyword>
<dbReference type="InterPro" id="IPR036736">
    <property type="entry name" value="ACP-like_sf"/>
</dbReference>
<dbReference type="Gene3D" id="3.40.50.720">
    <property type="entry name" value="NAD(P)-binding Rossmann-like Domain"/>
    <property type="match status" value="1"/>
</dbReference>
<dbReference type="SUPFAM" id="SSF56801">
    <property type="entry name" value="Acetyl-CoA synthetase-like"/>
    <property type="match status" value="1"/>
</dbReference>
<protein>
    <submittedName>
        <fullName evidence="4">Putative aminoadipate reductase</fullName>
    </submittedName>
</protein>
<sequence length="1105" mass="120957">MADHTFASSLHYPPVDGSLLFPGIVAFNAEHNSNVPLFVFPKDGSANGVVSISHLEFYRACHRVAHALRPNRTGPDGETIAIIAVTDTIQYFALLVGAIIAGYVPFPMSPRNSAAAVSNLFLKTSCHRLITTQHSLQPLLNDVKSELGSFDLAVQDVPCLAHIYPKLGLETIDDHFEPFPARPSRPSASEVMMYLHSSGSTGFPKAIPQTYQTVIHWCAAATVVDTKLYPADTRLGVMLLPSFHTLGIVCSLYLPLITLRSVSVYAPTSYNDPKAIPVIPTSENIIEGVQRTNCNALIAVPAFIELWALSPSAIEILKSLRFLAYSGGPLSEKVGDALASVRIPLINVYGGTEFGGLSTMFRRKDEVWDWVWIYLGPRIMFRWVPQGEGLYECQILQSEMHRVSVENLPDVKGYATSDIFLKHPTKEGLWKLVGRKDDIIVLSSGEKTVPAPMENTIASNPVVGGTVMFGRARNHVGILIEPRQGFDVNIDDPKQVAAVRNRIWPEVEEANKAAPAFSRIFKEMILITRPDKPLPRTGKGTVMRKAAVTIYDKEIDALYDTVEASTTVNKDVELPKDWSEESLVVWLGEHAARVNSDKKVDPEVDVFEQGFDSLTATFLRNRIIGSLSSSTDSNVRTTARQIDQNIVFSNPTIKRLSQALARVVSNPQFTGKEGSLINRKVELENTLVMYSEGLPGTLSPQVEQPNGDGHSCHVVLLTGSTGGLGSYLLASLLENEQVSLVYAFNRSSKDGKSSEERQKAGFEDRGLDIALLSSPKLRYIEGDAVQDKLGLGDATYDKLRTSINIIIHNAWRLDFSLSLSSFGSNIKGTRKLVDLALSSPNAPSLRFLFTSSISSAQGWDKSKGACPEEVLFDANVASGGSGYGASKYVCERILEKSGLQASSFRIGQISGGQPRGAWSVTDWFPMLVKSSSALGVLPVAKGIRALILVVSWLPPHAVSQAILDVAFAKAKPPTVINLVHPRPVQWAALMQPIGDALIRNKLLPNPLPTVAFEEWFSRLEQKAISASTEDFKEMPALKLLPFMRMIAQSDKSIREVTSEDETGGFVVFSTTNAQQLSQTMRGLASITSEDVGLWMKYWASKGMFI</sequence>
<dbReference type="PANTHER" id="PTHR43439">
    <property type="entry name" value="PHENYLACETATE-COENZYME A LIGASE"/>
    <property type="match status" value="1"/>
</dbReference>
<dbReference type="SMART" id="SM00823">
    <property type="entry name" value="PKS_PP"/>
    <property type="match status" value="1"/>
</dbReference>
<dbReference type="InterPro" id="IPR036291">
    <property type="entry name" value="NAD(P)-bd_dom_sf"/>
</dbReference>
<dbReference type="GeneID" id="18816888"/>
<dbReference type="Proteomes" id="UP000008064">
    <property type="component" value="Unassembled WGS sequence"/>
</dbReference>
<dbReference type="GO" id="GO:0031177">
    <property type="term" value="F:phosphopantetheine binding"/>
    <property type="evidence" value="ECO:0007669"/>
    <property type="project" value="InterPro"/>
</dbReference>
<name>F8P9P6_SERL9</name>
<dbReference type="RefSeq" id="XP_007323120.1">
    <property type="nucleotide sequence ID" value="XM_007323058.1"/>
</dbReference>
<evidence type="ECO:0000313" key="4">
    <source>
        <dbReference type="EMBL" id="EGO20375.1"/>
    </source>
</evidence>
<evidence type="ECO:0000256" key="2">
    <source>
        <dbReference type="ARBA" id="ARBA00022553"/>
    </source>
</evidence>
<feature type="domain" description="Polyketide synthase-like phosphopantetheine-binding" evidence="3">
    <location>
        <begin position="581"/>
        <end position="664"/>
    </location>
</feature>
<organism>
    <name type="scientific">Serpula lacrymans var. lacrymans (strain S7.9)</name>
    <name type="common">Dry rot fungus</name>
    <dbReference type="NCBI Taxonomy" id="578457"/>
    <lineage>
        <taxon>Eukaryota</taxon>
        <taxon>Fungi</taxon>
        <taxon>Dikarya</taxon>
        <taxon>Basidiomycota</taxon>
        <taxon>Agaricomycotina</taxon>
        <taxon>Agaricomycetes</taxon>
        <taxon>Agaricomycetidae</taxon>
        <taxon>Boletales</taxon>
        <taxon>Coniophorineae</taxon>
        <taxon>Serpulaceae</taxon>
        <taxon>Serpula</taxon>
    </lineage>
</organism>
<dbReference type="EMBL" id="GL945441">
    <property type="protein sequence ID" value="EGO20375.1"/>
    <property type="molecule type" value="Genomic_DNA"/>
</dbReference>
<dbReference type="PROSITE" id="PS00455">
    <property type="entry name" value="AMP_BINDING"/>
    <property type="match status" value="1"/>
</dbReference>
<dbReference type="InterPro" id="IPR013120">
    <property type="entry name" value="FAR_NAD-bd"/>
</dbReference>
<proteinExistence type="predicted"/>
<dbReference type="OrthoDB" id="429813at2759"/>
<dbReference type="KEGG" id="sla:SERLADRAFT_453045"/>
<dbReference type="AlphaFoldDB" id="F8P9P6"/>
<evidence type="ECO:0000256" key="1">
    <source>
        <dbReference type="ARBA" id="ARBA00022450"/>
    </source>
</evidence>
<accession>F8P9P6</accession>
<reference evidence="4" key="1">
    <citation type="submission" date="2011-04" db="EMBL/GenBank/DDBJ databases">
        <title>Evolution of plant cell wall degrading machinery underlies the functional diversity of forest fungi.</title>
        <authorList>
            <consortium name="US DOE Joint Genome Institute (JGI-PGF)"/>
            <person name="Eastwood D.C."/>
            <person name="Floudas D."/>
            <person name="Binder M."/>
            <person name="Majcherczyk A."/>
            <person name="Schneider P."/>
            <person name="Aerts A."/>
            <person name="Asiegbu F.O."/>
            <person name="Baker S.E."/>
            <person name="Barry K."/>
            <person name="Bendiksby M."/>
            <person name="Blumentritt M."/>
            <person name="Coutinho P.M."/>
            <person name="Cullen D."/>
            <person name="Cullen D."/>
            <person name="Gathman A."/>
            <person name="Goodell B."/>
            <person name="Henrissat B."/>
            <person name="Ihrmark K."/>
            <person name="Kauserud H."/>
            <person name="Kohler A."/>
            <person name="LaButti K."/>
            <person name="Lapidus A."/>
            <person name="Lavin J.L."/>
            <person name="Lee Y.-H."/>
            <person name="Lindquist E."/>
            <person name="Lilly W."/>
            <person name="Lucas S."/>
            <person name="Morin E."/>
            <person name="Murat C."/>
            <person name="Oguiza J.A."/>
            <person name="Park J."/>
            <person name="Pisabarro A.G."/>
            <person name="Riley R."/>
            <person name="Rosling A."/>
            <person name="Salamov A."/>
            <person name="Schmidt O."/>
            <person name="Schmutz J."/>
            <person name="Skrede I."/>
            <person name="Stenlid J."/>
            <person name="Wiebenga A."/>
            <person name="Xie X."/>
            <person name="Kues U."/>
            <person name="Hibbett D.S."/>
            <person name="Hoffmeister D."/>
            <person name="Hogberg N."/>
            <person name="Martin F."/>
            <person name="Grigoriev I.V."/>
            <person name="Watkinson S.C."/>
        </authorList>
    </citation>
    <scope>NUCLEOTIDE SEQUENCE</scope>
    <source>
        <strain evidence="4">S7.9</strain>
    </source>
</reference>
<dbReference type="Gene3D" id="3.40.50.12780">
    <property type="entry name" value="N-terminal domain of ligase-like"/>
    <property type="match status" value="1"/>
</dbReference>
<dbReference type="InterPro" id="IPR020845">
    <property type="entry name" value="AMP-binding_CS"/>
</dbReference>